<organism evidence="1 2">
    <name type="scientific">Portunus trituberculatus</name>
    <name type="common">Swimming crab</name>
    <name type="synonym">Neptunus trituberculatus</name>
    <dbReference type="NCBI Taxonomy" id="210409"/>
    <lineage>
        <taxon>Eukaryota</taxon>
        <taxon>Metazoa</taxon>
        <taxon>Ecdysozoa</taxon>
        <taxon>Arthropoda</taxon>
        <taxon>Crustacea</taxon>
        <taxon>Multicrustacea</taxon>
        <taxon>Malacostraca</taxon>
        <taxon>Eumalacostraca</taxon>
        <taxon>Eucarida</taxon>
        <taxon>Decapoda</taxon>
        <taxon>Pleocyemata</taxon>
        <taxon>Brachyura</taxon>
        <taxon>Eubrachyura</taxon>
        <taxon>Portunoidea</taxon>
        <taxon>Portunidae</taxon>
        <taxon>Portuninae</taxon>
        <taxon>Portunus</taxon>
    </lineage>
</organism>
<accession>A0A5B7GF78</accession>
<dbReference type="EMBL" id="VSRR010013743">
    <property type="protein sequence ID" value="MPC56169.1"/>
    <property type="molecule type" value="Genomic_DNA"/>
</dbReference>
<keyword evidence="2" id="KW-1185">Reference proteome</keyword>
<evidence type="ECO:0000313" key="1">
    <source>
        <dbReference type="EMBL" id="MPC56169.1"/>
    </source>
</evidence>
<evidence type="ECO:0000313" key="2">
    <source>
        <dbReference type="Proteomes" id="UP000324222"/>
    </source>
</evidence>
<dbReference type="AlphaFoldDB" id="A0A5B7GF78"/>
<proteinExistence type="predicted"/>
<gene>
    <name evidence="1" type="ORF">E2C01_050122</name>
</gene>
<dbReference type="Proteomes" id="UP000324222">
    <property type="component" value="Unassembled WGS sequence"/>
</dbReference>
<sequence>MWKMGYFGVFQRFMQNTLFAYGSDICQKGVILVYSSVFCNKTHNCRQNTLFV</sequence>
<reference evidence="1 2" key="1">
    <citation type="submission" date="2019-05" db="EMBL/GenBank/DDBJ databases">
        <title>Another draft genome of Portunus trituberculatus and its Hox gene families provides insights of decapod evolution.</title>
        <authorList>
            <person name="Jeong J.-H."/>
            <person name="Song I."/>
            <person name="Kim S."/>
            <person name="Choi T."/>
            <person name="Kim D."/>
            <person name="Ryu S."/>
            <person name="Kim W."/>
        </authorList>
    </citation>
    <scope>NUCLEOTIDE SEQUENCE [LARGE SCALE GENOMIC DNA]</scope>
    <source>
        <tissue evidence="1">Muscle</tissue>
    </source>
</reference>
<name>A0A5B7GF78_PORTR</name>
<comment type="caution">
    <text evidence="1">The sequence shown here is derived from an EMBL/GenBank/DDBJ whole genome shotgun (WGS) entry which is preliminary data.</text>
</comment>
<protein>
    <submittedName>
        <fullName evidence="1">Uncharacterized protein</fullName>
    </submittedName>
</protein>